<keyword evidence="5 6" id="KW-0472">Membrane</keyword>
<dbReference type="Proteomes" id="UP001264335">
    <property type="component" value="Unassembled WGS sequence"/>
</dbReference>
<feature type="transmembrane region" description="Helical" evidence="6">
    <location>
        <begin position="396"/>
        <end position="422"/>
    </location>
</feature>
<evidence type="ECO:0000256" key="6">
    <source>
        <dbReference type="SAM" id="Phobius"/>
    </source>
</evidence>
<proteinExistence type="inferred from homology"/>
<dbReference type="Gene3D" id="1.10.4160.10">
    <property type="entry name" value="Hydantoin permease"/>
    <property type="match status" value="1"/>
</dbReference>
<evidence type="ECO:0000313" key="11">
    <source>
        <dbReference type="Proteomes" id="UP001260773"/>
    </source>
</evidence>
<feature type="transmembrane region" description="Helical" evidence="6">
    <location>
        <begin position="203"/>
        <end position="222"/>
    </location>
</feature>
<reference evidence="9 10" key="1">
    <citation type="submission" date="2018-12" db="EMBL/GenBank/DDBJ databases">
        <title>A novel vanA-carrying plasmid in a clinical isolate of Enterococcus avium.</title>
        <authorList>
            <person name="Bernasconi O.J."/>
            <person name="Luzzaro F."/>
            <person name="Endimiani A."/>
        </authorList>
    </citation>
    <scope>NUCLEOTIDE SEQUENCE [LARGE SCALE GENOMIC DNA]</scope>
    <source>
        <strain evidence="9 10">LC0559/18</strain>
    </source>
</reference>
<evidence type="ECO:0000256" key="2">
    <source>
        <dbReference type="ARBA" id="ARBA00008974"/>
    </source>
</evidence>
<feature type="transmembrane region" description="Helical" evidence="6">
    <location>
        <begin position="370"/>
        <end position="390"/>
    </location>
</feature>
<feature type="transmembrane region" description="Helical" evidence="6">
    <location>
        <begin position="25"/>
        <end position="48"/>
    </location>
</feature>
<comment type="caution">
    <text evidence="7">The sequence shown here is derived from an EMBL/GenBank/DDBJ whole genome shotgun (WGS) entry which is preliminary data.</text>
</comment>
<evidence type="ECO:0000313" key="7">
    <source>
        <dbReference type="EMBL" id="MDT2402462.1"/>
    </source>
</evidence>
<evidence type="ECO:0000256" key="1">
    <source>
        <dbReference type="ARBA" id="ARBA00004141"/>
    </source>
</evidence>
<evidence type="ECO:0000313" key="9">
    <source>
        <dbReference type="EMBL" id="RVU92369.1"/>
    </source>
</evidence>
<dbReference type="GO" id="GO:0005886">
    <property type="term" value="C:plasma membrane"/>
    <property type="evidence" value="ECO:0007669"/>
    <property type="project" value="TreeGrafter"/>
</dbReference>
<feature type="transmembrane region" description="Helical" evidence="6">
    <location>
        <begin position="234"/>
        <end position="256"/>
    </location>
</feature>
<dbReference type="Proteomes" id="UP000288388">
    <property type="component" value="Unassembled WGS sequence"/>
</dbReference>
<dbReference type="PANTHER" id="PTHR30569">
    <property type="entry name" value="CYTOSINE TRANSPORTER CODB"/>
    <property type="match status" value="1"/>
</dbReference>
<keyword evidence="3 6" id="KW-0812">Transmembrane</keyword>
<evidence type="ECO:0000256" key="3">
    <source>
        <dbReference type="ARBA" id="ARBA00022692"/>
    </source>
</evidence>
<evidence type="ECO:0000313" key="12">
    <source>
        <dbReference type="Proteomes" id="UP001264335"/>
    </source>
</evidence>
<feature type="transmembrane region" description="Helical" evidence="6">
    <location>
        <begin position="268"/>
        <end position="287"/>
    </location>
</feature>
<dbReference type="EMBL" id="JARPWY010000022">
    <property type="protein sequence ID" value="MDT2514475.1"/>
    <property type="molecule type" value="Genomic_DNA"/>
</dbReference>
<feature type="transmembrane region" description="Helical" evidence="6">
    <location>
        <begin position="140"/>
        <end position="158"/>
    </location>
</feature>
<dbReference type="RefSeq" id="WP_048721354.1">
    <property type="nucleotide sequence ID" value="NZ_JADPDV010000014.1"/>
</dbReference>
<dbReference type="CDD" id="cd11484">
    <property type="entry name" value="SLC-NCS1sbd_CobB-like"/>
    <property type="match status" value="1"/>
</dbReference>
<feature type="transmembrane region" description="Helical" evidence="6">
    <location>
        <begin position="54"/>
        <end position="78"/>
    </location>
</feature>
<feature type="transmembrane region" description="Helical" evidence="6">
    <location>
        <begin position="99"/>
        <end position="120"/>
    </location>
</feature>
<sequence>MEETVETNSGNYERERVPEKDRKRWLSISMVWIAIGIDLSGMFMGVALSQGMAFWTAIYAVIIGSVILGILAIGATYIGAKAGLSTGMISRISFGKKGASLMGAIMGISSLGWFGVQIGFFAENIGAAINQLTGANTPSWLLSLIGGSLMMLSAFWGYQAIEKLCTYSVPLLAVLIIVATLMSLNRNGTSGLASAPQGSSLSFGLAVSLVIGVYMVGVVMAPDVARWAQNPKQAMIAGFVGFTIGNSFMIIISLILVKVMNTADLTAVFFTLGLGIPSILVLTLAQWTTNTNNLYSASLDFSIVFKNINPKLITIVCGTLGILMAMFGIYGMFENFLSIVTVLVSPIAGIYMIDYFLYKEKYDFSYEEKLQDYYPISIFSWVVGSTVAFMTSQPPAGFGLFTLTNVSALDGILVAGLCYFIMTKLTKGRK</sequence>
<organism evidence="7 11">
    <name type="scientific">Enterococcus avium</name>
    <name type="common">Streptococcus avium</name>
    <dbReference type="NCBI Taxonomy" id="33945"/>
    <lineage>
        <taxon>Bacteria</taxon>
        <taxon>Bacillati</taxon>
        <taxon>Bacillota</taxon>
        <taxon>Bacilli</taxon>
        <taxon>Lactobacillales</taxon>
        <taxon>Enterococcaceae</taxon>
        <taxon>Enterococcus</taxon>
    </lineage>
</organism>
<dbReference type="GO" id="GO:0015209">
    <property type="term" value="F:cytosine transmembrane transporter activity"/>
    <property type="evidence" value="ECO:0007669"/>
    <property type="project" value="InterPro"/>
</dbReference>
<comment type="subcellular location">
    <subcellularLocation>
        <location evidence="1">Membrane</location>
        <topology evidence="1">Multi-pass membrane protein</topology>
    </subcellularLocation>
</comment>
<gene>
    <name evidence="9" type="ORF">EK398_17730</name>
    <name evidence="7" type="ORF">P7D43_08760</name>
    <name evidence="8" type="ORF">P7D79_09540</name>
</gene>
<feature type="transmembrane region" description="Helical" evidence="6">
    <location>
        <begin position="165"/>
        <end position="183"/>
    </location>
</feature>
<evidence type="ECO:0000256" key="5">
    <source>
        <dbReference type="ARBA" id="ARBA00023136"/>
    </source>
</evidence>
<accession>A0A2N8PTB3</accession>
<dbReference type="InterPro" id="IPR001248">
    <property type="entry name" value="Pur-cyt_permease"/>
</dbReference>
<feature type="transmembrane region" description="Helical" evidence="6">
    <location>
        <begin position="336"/>
        <end position="358"/>
    </location>
</feature>
<comment type="similarity">
    <text evidence="2">Belongs to the purine-cytosine permease (2.A.39) family.</text>
</comment>
<dbReference type="Proteomes" id="UP001260773">
    <property type="component" value="Unassembled WGS sequence"/>
</dbReference>
<dbReference type="PANTHER" id="PTHR30569:SF0">
    <property type="entry name" value="CYTOSINE PERMEASE"/>
    <property type="match status" value="1"/>
</dbReference>
<dbReference type="AlphaFoldDB" id="A0A2N8PTB3"/>
<evidence type="ECO:0000313" key="10">
    <source>
        <dbReference type="Proteomes" id="UP000288388"/>
    </source>
</evidence>
<dbReference type="Pfam" id="PF02133">
    <property type="entry name" value="Transp_cyt_pur"/>
    <property type="match status" value="1"/>
</dbReference>
<dbReference type="EMBL" id="RYZS01000002">
    <property type="protein sequence ID" value="RVU92369.1"/>
    <property type="molecule type" value="Genomic_DNA"/>
</dbReference>
<name>A0A2N8PTB3_ENTAV</name>
<evidence type="ECO:0000256" key="4">
    <source>
        <dbReference type="ARBA" id="ARBA00022989"/>
    </source>
</evidence>
<dbReference type="EMBL" id="JARPWH010000024">
    <property type="protein sequence ID" value="MDT2402462.1"/>
    <property type="molecule type" value="Genomic_DNA"/>
</dbReference>
<reference evidence="7 12" key="2">
    <citation type="submission" date="2023-03" db="EMBL/GenBank/DDBJ databases">
        <authorList>
            <person name="Shen W."/>
            <person name="Cai J."/>
        </authorList>
    </citation>
    <scope>NUCLEOTIDE SEQUENCE</scope>
    <source>
        <strain evidence="7">P33-2</strain>
        <strain evidence="8 12">Y2</strain>
    </source>
</reference>
<dbReference type="InterPro" id="IPR030191">
    <property type="entry name" value="CodB"/>
</dbReference>
<feature type="transmembrane region" description="Helical" evidence="6">
    <location>
        <begin position="308"/>
        <end position="330"/>
    </location>
</feature>
<keyword evidence="4 6" id="KW-1133">Transmembrane helix</keyword>
<protein>
    <submittedName>
        <fullName evidence="7">Cytosine permease</fullName>
    </submittedName>
</protein>
<evidence type="ECO:0000313" key="8">
    <source>
        <dbReference type="EMBL" id="MDT2514475.1"/>
    </source>
</evidence>